<name>A0ACC3TF48_9ASCO</name>
<comment type="caution">
    <text evidence="1">The sequence shown here is derived from an EMBL/GenBank/DDBJ whole genome shotgun (WGS) entry which is preliminary data.</text>
</comment>
<proteinExistence type="predicted"/>
<sequence>MVQDILFDGTPTPVMKARQVSTTALQTEHDKELLDGLDKAGFKVDRGPDPAGLLKYWATTIDELEDKYERIWWRRLF</sequence>
<dbReference type="Proteomes" id="UP001489719">
    <property type="component" value="Unassembled WGS sequence"/>
</dbReference>
<reference evidence="2" key="1">
    <citation type="journal article" date="2024" name="Front. Bioeng. Biotechnol.">
        <title>Genome-scale model development and genomic sequencing of the oleaginous clade Lipomyces.</title>
        <authorList>
            <person name="Czajka J.J."/>
            <person name="Han Y."/>
            <person name="Kim J."/>
            <person name="Mondo S.J."/>
            <person name="Hofstad B.A."/>
            <person name="Robles A."/>
            <person name="Haridas S."/>
            <person name="Riley R."/>
            <person name="LaButti K."/>
            <person name="Pangilinan J."/>
            <person name="Andreopoulos W."/>
            <person name="Lipzen A."/>
            <person name="Yan J."/>
            <person name="Wang M."/>
            <person name="Ng V."/>
            <person name="Grigoriev I.V."/>
            <person name="Spatafora J.W."/>
            <person name="Magnuson J.K."/>
            <person name="Baker S.E."/>
            <person name="Pomraning K.R."/>
        </authorList>
    </citation>
    <scope>NUCLEOTIDE SEQUENCE [LARGE SCALE GENOMIC DNA]</scope>
    <source>
        <strain evidence="2">CBS 10300</strain>
    </source>
</reference>
<evidence type="ECO:0000313" key="1">
    <source>
        <dbReference type="EMBL" id="KAK9319805.1"/>
    </source>
</evidence>
<organism evidence="1 2">
    <name type="scientific">Lipomyces orientalis</name>
    <dbReference type="NCBI Taxonomy" id="1233043"/>
    <lineage>
        <taxon>Eukaryota</taxon>
        <taxon>Fungi</taxon>
        <taxon>Dikarya</taxon>
        <taxon>Ascomycota</taxon>
        <taxon>Saccharomycotina</taxon>
        <taxon>Lipomycetes</taxon>
        <taxon>Lipomycetales</taxon>
        <taxon>Lipomycetaceae</taxon>
        <taxon>Lipomyces</taxon>
    </lineage>
</organism>
<protein>
    <submittedName>
        <fullName evidence="1">Uncharacterized protein</fullName>
    </submittedName>
</protein>
<evidence type="ECO:0000313" key="2">
    <source>
        <dbReference type="Proteomes" id="UP001489719"/>
    </source>
</evidence>
<keyword evidence="2" id="KW-1185">Reference proteome</keyword>
<accession>A0ACC3TF48</accession>
<dbReference type="EMBL" id="MU970161">
    <property type="protein sequence ID" value="KAK9319805.1"/>
    <property type="molecule type" value="Genomic_DNA"/>
</dbReference>
<gene>
    <name evidence="1" type="ORF">V1517DRAFT_341375</name>
</gene>